<comment type="caution">
    <text evidence="2">The sequence shown here is derived from an EMBL/GenBank/DDBJ whole genome shotgun (WGS) entry which is preliminary data.</text>
</comment>
<name>M5S1D4_9BACT</name>
<dbReference type="GO" id="GO:0032259">
    <property type="term" value="P:methylation"/>
    <property type="evidence" value="ECO:0007669"/>
    <property type="project" value="UniProtKB-KW"/>
</dbReference>
<dbReference type="PANTHER" id="PTHR34203:SF15">
    <property type="entry name" value="SLL1173 PROTEIN"/>
    <property type="match status" value="1"/>
</dbReference>
<dbReference type="Proteomes" id="UP000011991">
    <property type="component" value="Unassembled WGS sequence"/>
</dbReference>
<gene>
    <name evidence="2" type="ORF">RMSM_03090</name>
</gene>
<organism evidence="2 3">
    <name type="scientific">Rhodopirellula maiorica SM1</name>
    <dbReference type="NCBI Taxonomy" id="1265738"/>
    <lineage>
        <taxon>Bacteria</taxon>
        <taxon>Pseudomonadati</taxon>
        <taxon>Planctomycetota</taxon>
        <taxon>Planctomycetia</taxon>
        <taxon>Pirellulales</taxon>
        <taxon>Pirellulaceae</taxon>
        <taxon>Novipirellula</taxon>
    </lineage>
</organism>
<dbReference type="SUPFAM" id="SSF53335">
    <property type="entry name" value="S-adenosyl-L-methionine-dependent methyltransferases"/>
    <property type="match status" value="1"/>
</dbReference>
<dbReference type="InterPro" id="IPR029063">
    <property type="entry name" value="SAM-dependent_MTases_sf"/>
</dbReference>
<dbReference type="InterPro" id="IPR052514">
    <property type="entry name" value="SAM-dependent_MTase"/>
</dbReference>
<dbReference type="AlphaFoldDB" id="M5S1D4"/>
<feature type="domain" description="Methyltransferase FkbM" evidence="1">
    <location>
        <begin position="41"/>
        <end position="203"/>
    </location>
</feature>
<accession>M5S1D4</accession>
<dbReference type="Gene3D" id="3.40.50.150">
    <property type="entry name" value="Vaccinia Virus protein VP39"/>
    <property type="match status" value="1"/>
</dbReference>
<dbReference type="GO" id="GO:0008168">
    <property type="term" value="F:methyltransferase activity"/>
    <property type="evidence" value="ECO:0007669"/>
    <property type="project" value="UniProtKB-KW"/>
</dbReference>
<dbReference type="PANTHER" id="PTHR34203">
    <property type="entry name" value="METHYLTRANSFERASE, FKBM FAMILY PROTEIN"/>
    <property type="match status" value="1"/>
</dbReference>
<protein>
    <submittedName>
        <fullName evidence="2">Methyltransferase FkbM family</fullName>
    </submittedName>
</protein>
<evidence type="ECO:0000313" key="2">
    <source>
        <dbReference type="EMBL" id="EMI19989.1"/>
    </source>
</evidence>
<keyword evidence="3" id="KW-1185">Reference proteome</keyword>
<dbReference type="InterPro" id="IPR006342">
    <property type="entry name" value="FkbM_mtfrase"/>
</dbReference>
<proteinExistence type="predicted"/>
<dbReference type="Pfam" id="PF05050">
    <property type="entry name" value="Methyltransf_21"/>
    <property type="match status" value="1"/>
</dbReference>
<dbReference type="PATRIC" id="fig|1265738.3.peg.3092"/>
<dbReference type="EMBL" id="ANOG01000446">
    <property type="protein sequence ID" value="EMI19989.1"/>
    <property type="molecule type" value="Genomic_DNA"/>
</dbReference>
<keyword evidence="2" id="KW-0489">Methyltransferase</keyword>
<evidence type="ECO:0000313" key="3">
    <source>
        <dbReference type="Proteomes" id="UP000011991"/>
    </source>
</evidence>
<evidence type="ECO:0000259" key="1">
    <source>
        <dbReference type="Pfam" id="PF05050"/>
    </source>
</evidence>
<dbReference type="NCBIfam" id="TIGR01444">
    <property type="entry name" value="fkbM_fam"/>
    <property type="match status" value="1"/>
</dbReference>
<sequence length="238" mass="26867">MKFRGYKLLFENREAAESMVRQIDEFPSFFTPTDDRPLIIDCGANIGVSVLEWKTRWPGAEIVCFEPDPFAFKILQANMDANDIPSVRCINAAVSDCDEQVPFYGDVSVRGDARGNSIDPAWGQRDGTAQTMVKCKRLSNYIAERDVAFLKLDIEGAEQRVLTEIAGQLDRVAAIYVEVHETDDSTQYNSSAQIEQILRDSGFCVEAESRFDDHALPRHLDAWKNRVGAKQVQLLGWR</sequence>
<reference evidence="2 3" key="1">
    <citation type="journal article" date="2013" name="Mar. Genomics">
        <title>Expression of sulfatases in Rhodopirellula baltica and the diversity of sulfatases in the genus Rhodopirellula.</title>
        <authorList>
            <person name="Wegner C.E."/>
            <person name="Richter-Heitmann T."/>
            <person name="Klindworth A."/>
            <person name="Klockow C."/>
            <person name="Richter M."/>
            <person name="Achstetter T."/>
            <person name="Glockner F.O."/>
            <person name="Harder J."/>
        </authorList>
    </citation>
    <scope>NUCLEOTIDE SEQUENCE [LARGE SCALE GENOMIC DNA]</scope>
    <source>
        <strain evidence="2 3">SM1</strain>
    </source>
</reference>
<keyword evidence="2" id="KW-0808">Transferase</keyword>